<dbReference type="Proteomes" id="UP000053105">
    <property type="component" value="Unassembled WGS sequence"/>
</dbReference>
<organism evidence="1 2">
    <name type="scientific">Melipona quadrifasciata</name>
    <dbReference type="NCBI Taxonomy" id="166423"/>
    <lineage>
        <taxon>Eukaryota</taxon>
        <taxon>Metazoa</taxon>
        <taxon>Ecdysozoa</taxon>
        <taxon>Arthropoda</taxon>
        <taxon>Hexapoda</taxon>
        <taxon>Insecta</taxon>
        <taxon>Pterygota</taxon>
        <taxon>Neoptera</taxon>
        <taxon>Endopterygota</taxon>
        <taxon>Hymenoptera</taxon>
        <taxon>Apocrita</taxon>
        <taxon>Aculeata</taxon>
        <taxon>Apoidea</taxon>
        <taxon>Anthophila</taxon>
        <taxon>Apidae</taxon>
        <taxon>Melipona</taxon>
    </lineage>
</organism>
<evidence type="ECO:0000313" key="2">
    <source>
        <dbReference type="Proteomes" id="UP000053105"/>
    </source>
</evidence>
<reference evidence="1 2" key="1">
    <citation type="submission" date="2015-07" db="EMBL/GenBank/DDBJ databases">
        <title>The genome of Melipona quadrifasciata.</title>
        <authorList>
            <person name="Pan H."/>
            <person name="Kapheim K."/>
        </authorList>
    </citation>
    <scope>NUCLEOTIDE SEQUENCE [LARGE SCALE GENOMIC DNA]</scope>
    <source>
        <strain evidence="1">0111107301</strain>
        <tissue evidence="1">Whole body</tissue>
    </source>
</reference>
<dbReference type="AlphaFoldDB" id="A0A0M9AD91"/>
<dbReference type="EMBL" id="KQ435697">
    <property type="protein sequence ID" value="KOX80769.1"/>
    <property type="molecule type" value="Genomic_DNA"/>
</dbReference>
<gene>
    <name evidence="1" type="ORF">WN51_03831</name>
</gene>
<proteinExistence type="predicted"/>
<accession>A0A0M9AD91</accession>
<keyword evidence="2" id="KW-1185">Reference proteome</keyword>
<evidence type="ECO:0000313" key="1">
    <source>
        <dbReference type="EMBL" id="KOX80769.1"/>
    </source>
</evidence>
<protein>
    <submittedName>
        <fullName evidence="1">Uncharacterized protein</fullName>
    </submittedName>
</protein>
<name>A0A0M9AD91_9HYME</name>
<sequence>MNAKAAAAWLVTATGSARQPTPESATLACLLAPPVEVQAQISFIADNDDVTQRSEENIFWRSEHTGSRADTPHAAISVKKDGWTWLFGVVDQFRKGINLDTSTRQTYASQFRTETELISKPSTRRDVLPEERVKDQLRQFPPYSRPGHQDNISLPDLFNKGRTTRNLECTGCRYFKAEVVELAARVASAPTLSKSEVEAKTKLEQCLFRDELKNPSPNLVCQPATSLLRRIEEVGYAACLGDGTAENRQLFVTQPCDICPPPVNQKASSLPDE</sequence>